<dbReference type="InterPro" id="IPR050364">
    <property type="entry name" value="Cytochrome_P450_fung"/>
</dbReference>
<evidence type="ECO:0000256" key="1">
    <source>
        <dbReference type="ARBA" id="ARBA00001971"/>
    </source>
</evidence>
<evidence type="ECO:0008006" key="18">
    <source>
        <dbReference type="Google" id="ProtNLM"/>
    </source>
</evidence>
<dbReference type="GO" id="GO:0016020">
    <property type="term" value="C:membrane"/>
    <property type="evidence" value="ECO:0007669"/>
    <property type="project" value="UniProtKB-SubCell"/>
</dbReference>
<dbReference type="EMBL" id="JADOXO010000049">
    <property type="protein sequence ID" value="KAF9816980.1"/>
    <property type="molecule type" value="Genomic_DNA"/>
</dbReference>
<evidence type="ECO:0000256" key="6">
    <source>
        <dbReference type="ARBA" id="ARBA00022692"/>
    </source>
</evidence>
<dbReference type="PANTHER" id="PTHR46300:SF5">
    <property type="entry name" value="CYTOCHROME P450"/>
    <property type="match status" value="1"/>
</dbReference>
<comment type="cofactor">
    <cofactor evidence="1 13">
        <name>heme</name>
        <dbReference type="ChEBI" id="CHEBI:30413"/>
    </cofactor>
</comment>
<evidence type="ECO:0000256" key="10">
    <source>
        <dbReference type="ARBA" id="ARBA00023004"/>
    </source>
</evidence>
<dbReference type="Proteomes" id="UP000639403">
    <property type="component" value="Unassembled WGS sequence"/>
</dbReference>
<evidence type="ECO:0000256" key="9">
    <source>
        <dbReference type="ARBA" id="ARBA00023002"/>
    </source>
</evidence>
<dbReference type="Gene3D" id="1.10.630.10">
    <property type="entry name" value="Cytochrome P450"/>
    <property type="match status" value="2"/>
</dbReference>
<sequence length="405" mass="45459">MPKNTSSEMLDYTFGLVCLIFLILGFVTTRRRSRYPLPPGPPGSLIVGNAFQIPRTHSWITYSRLAEQYGKGALSMQIALLSLWPEKCMTFYIYFSTFILKSSQRRFVVAVVLQITHGRAVYDCQDPFVKIAEDVSNDFSELIKPGRFLVDSFPILRFTPGWFPGVQYKKIAKKVQERLHQAYDVPYSQIKEQMEFGTASPSAIVSWIEEHPNATPEEENMAKLAIGVFYTAVILQTVSALESLFLILAMYPDVQRKAQAEIDTLIGSDRLPNFNDRHPIPHSVMEDDVYMGYYIPAGATVIANSWAVLHDPYLYPDPFEVKPERYLQSGEGINPDPRAFAFGYGRRVCPGQPLAEDSLYIVAATVLATMNIDKAVGPDGLVLEPVVEYTGDLIRLALALSHPDT</sequence>
<keyword evidence="12 15" id="KW-0472">Membrane</keyword>
<accession>A0A8H7P577</accession>
<keyword evidence="6 15" id="KW-0812">Transmembrane</keyword>
<feature type="binding site" description="axial binding residue" evidence="13">
    <location>
        <position position="349"/>
    </location>
    <ligand>
        <name>heme</name>
        <dbReference type="ChEBI" id="CHEBI:30413"/>
    </ligand>
    <ligandPart>
        <name>Fe</name>
        <dbReference type="ChEBI" id="CHEBI:18248"/>
    </ligandPart>
</feature>
<evidence type="ECO:0000256" key="12">
    <source>
        <dbReference type="ARBA" id="ARBA00023136"/>
    </source>
</evidence>
<evidence type="ECO:0000256" key="8">
    <source>
        <dbReference type="ARBA" id="ARBA00022989"/>
    </source>
</evidence>
<evidence type="ECO:0000256" key="13">
    <source>
        <dbReference type="PIRSR" id="PIRSR602401-1"/>
    </source>
</evidence>
<dbReference type="GO" id="GO:0004497">
    <property type="term" value="F:monooxygenase activity"/>
    <property type="evidence" value="ECO:0007669"/>
    <property type="project" value="UniProtKB-KW"/>
</dbReference>
<evidence type="ECO:0000256" key="7">
    <source>
        <dbReference type="ARBA" id="ARBA00022723"/>
    </source>
</evidence>
<evidence type="ECO:0000256" key="2">
    <source>
        <dbReference type="ARBA" id="ARBA00004370"/>
    </source>
</evidence>
<dbReference type="PROSITE" id="PS00086">
    <property type="entry name" value="CYTOCHROME_P450"/>
    <property type="match status" value="1"/>
</dbReference>
<proteinExistence type="inferred from homology"/>
<keyword evidence="9 14" id="KW-0560">Oxidoreductase</keyword>
<dbReference type="InterPro" id="IPR002401">
    <property type="entry name" value="Cyt_P450_E_grp-I"/>
</dbReference>
<comment type="similarity">
    <text evidence="4 14">Belongs to the cytochrome P450 family.</text>
</comment>
<evidence type="ECO:0000256" key="15">
    <source>
        <dbReference type="SAM" id="Phobius"/>
    </source>
</evidence>
<protein>
    <recommendedName>
        <fullName evidence="18">Cytochrome P450</fullName>
    </recommendedName>
</protein>
<keyword evidence="10 13" id="KW-0408">Iron</keyword>
<dbReference type="PRINTS" id="PR00463">
    <property type="entry name" value="EP450I"/>
</dbReference>
<evidence type="ECO:0000256" key="5">
    <source>
        <dbReference type="ARBA" id="ARBA00022617"/>
    </source>
</evidence>
<gene>
    <name evidence="16" type="ORF">IEO21_03745</name>
</gene>
<dbReference type="GO" id="GO:0005506">
    <property type="term" value="F:iron ion binding"/>
    <property type="evidence" value="ECO:0007669"/>
    <property type="project" value="InterPro"/>
</dbReference>
<organism evidence="16 17">
    <name type="scientific">Rhodonia placenta</name>
    <dbReference type="NCBI Taxonomy" id="104341"/>
    <lineage>
        <taxon>Eukaryota</taxon>
        <taxon>Fungi</taxon>
        <taxon>Dikarya</taxon>
        <taxon>Basidiomycota</taxon>
        <taxon>Agaricomycotina</taxon>
        <taxon>Agaricomycetes</taxon>
        <taxon>Polyporales</taxon>
        <taxon>Adustoporiaceae</taxon>
        <taxon>Rhodonia</taxon>
    </lineage>
</organism>
<evidence type="ECO:0000256" key="4">
    <source>
        <dbReference type="ARBA" id="ARBA00010617"/>
    </source>
</evidence>
<reference evidence="16" key="1">
    <citation type="submission" date="2020-11" db="EMBL/GenBank/DDBJ databases">
        <authorList>
            <person name="Koelle M."/>
            <person name="Horta M.A.C."/>
            <person name="Nowrousian M."/>
            <person name="Ohm R.A."/>
            <person name="Benz P."/>
            <person name="Pilgard A."/>
        </authorList>
    </citation>
    <scope>NUCLEOTIDE SEQUENCE</scope>
    <source>
        <strain evidence="16">FPRL280</strain>
    </source>
</reference>
<evidence type="ECO:0000256" key="11">
    <source>
        <dbReference type="ARBA" id="ARBA00023033"/>
    </source>
</evidence>
<dbReference type="GO" id="GO:0016705">
    <property type="term" value="F:oxidoreductase activity, acting on paired donors, with incorporation or reduction of molecular oxygen"/>
    <property type="evidence" value="ECO:0007669"/>
    <property type="project" value="InterPro"/>
</dbReference>
<comment type="caution">
    <text evidence="16">The sequence shown here is derived from an EMBL/GenBank/DDBJ whole genome shotgun (WGS) entry which is preliminary data.</text>
</comment>
<evidence type="ECO:0000313" key="16">
    <source>
        <dbReference type="EMBL" id="KAF9816980.1"/>
    </source>
</evidence>
<dbReference type="InterPro" id="IPR001128">
    <property type="entry name" value="Cyt_P450"/>
</dbReference>
<dbReference type="SUPFAM" id="SSF48264">
    <property type="entry name" value="Cytochrome P450"/>
    <property type="match status" value="1"/>
</dbReference>
<evidence type="ECO:0000256" key="3">
    <source>
        <dbReference type="ARBA" id="ARBA00005179"/>
    </source>
</evidence>
<feature type="transmembrane region" description="Helical" evidence="15">
    <location>
        <begin position="228"/>
        <end position="251"/>
    </location>
</feature>
<evidence type="ECO:0000313" key="17">
    <source>
        <dbReference type="Proteomes" id="UP000639403"/>
    </source>
</evidence>
<keyword evidence="5 13" id="KW-0349">Heme</keyword>
<dbReference type="GO" id="GO:0020037">
    <property type="term" value="F:heme binding"/>
    <property type="evidence" value="ECO:0007669"/>
    <property type="project" value="InterPro"/>
</dbReference>
<comment type="subcellular location">
    <subcellularLocation>
        <location evidence="2">Membrane</location>
    </subcellularLocation>
</comment>
<feature type="transmembrane region" description="Helical" evidence="15">
    <location>
        <begin position="12"/>
        <end position="29"/>
    </location>
</feature>
<keyword evidence="11 14" id="KW-0503">Monooxygenase</keyword>
<reference evidence="16" key="2">
    <citation type="journal article" name="Front. Microbiol.">
        <title>Degradative Capacity of Two Strains of Rhodonia placenta: From Phenotype to Genotype.</title>
        <authorList>
            <person name="Kolle M."/>
            <person name="Horta M.A.C."/>
            <person name="Nowrousian M."/>
            <person name="Ohm R.A."/>
            <person name="Benz J.P."/>
            <person name="Pilgard A."/>
        </authorList>
    </citation>
    <scope>NUCLEOTIDE SEQUENCE</scope>
    <source>
        <strain evidence="16">FPRL280</strain>
    </source>
</reference>
<dbReference type="PANTHER" id="PTHR46300">
    <property type="entry name" value="P450, PUTATIVE (EUROFUNG)-RELATED-RELATED"/>
    <property type="match status" value="1"/>
</dbReference>
<dbReference type="InterPro" id="IPR017972">
    <property type="entry name" value="Cyt_P450_CS"/>
</dbReference>
<keyword evidence="7 13" id="KW-0479">Metal-binding</keyword>
<name>A0A8H7P577_9APHY</name>
<evidence type="ECO:0000256" key="14">
    <source>
        <dbReference type="RuleBase" id="RU000461"/>
    </source>
</evidence>
<comment type="pathway">
    <text evidence="3">Secondary metabolite biosynthesis.</text>
</comment>
<keyword evidence="8 15" id="KW-1133">Transmembrane helix</keyword>
<dbReference type="InterPro" id="IPR036396">
    <property type="entry name" value="Cyt_P450_sf"/>
</dbReference>
<dbReference type="AlphaFoldDB" id="A0A8H7P577"/>
<dbReference type="Pfam" id="PF00067">
    <property type="entry name" value="p450"/>
    <property type="match status" value="1"/>
</dbReference>